<dbReference type="InterPro" id="IPR003591">
    <property type="entry name" value="Leu-rich_rpt_typical-subtyp"/>
</dbReference>
<dbReference type="PANTHER" id="PTHR12121">
    <property type="entry name" value="CARBON CATABOLITE REPRESSOR PROTEIN 4"/>
    <property type="match status" value="1"/>
</dbReference>
<dbReference type="InterPro" id="IPR005135">
    <property type="entry name" value="Endo/exonuclease/phosphatase"/>
</dbReference>
<dbReference type="OrthoDB" id="428734at2759"/>
<dbReference type="CDD" id="cd09097">
    <property type="entry name" value="Deadenylase_CCR4"/>
    <property type="match status" value="1"/>
</dbReference>
<dbReference type="GO" id="GO:0005737">
    <property type="term" value="C:cytoplasm"/>
    <property type="evidence" value="ECO:0007669"/>
    <property type="project" value="UniProtKB-SubCell"/>
</dbReference>
<dbReference type="GO" id="GO:0046872">
    <property type="term" value="F:metal ion binding"/>
    <property type="evidence" value="ECO:0007669"/>
    <property type="project" value="UniProtKB-KW"/>
</dbReference>
<keyword evidence="27" id="KW-1185">Reference proteome</keyword>
<dbReference type="EMBL" id="KV454412">
    <property type="protein sequence ID" value="ODQ64158.1"/>
    <property type="molecule type" value="Genomic_DNA"/>
</dbReference>
<evidence type="ECO:0000256" key="11">
    <source>
        <dbReference type="ARBA" id="ARBA00022737"/>
    </source>
</evidence>
<keyword evidence="8" id="KW-0433">Leucine-rich repeat</keyword>
<evidence type="ECO:0000256" key="1">
    <source>
        <dbReference type="ARBA" id="ARBA00001663"/>
    </source>
</evidence>
<feature type="region of interest" description="Disordered" evidence="23">
    <location>
        <begin position="411"/>
        <end position="445"/>
    </location>
</feature>
<dbReference type="SUPFAM" id="SSF52058">
    <property type="entry name" value="L domain-like"/>
    <property type="match status" value="1"/>
</dbReference>
<evidence type="ECO:0000256" key="2">
    <source>
        <dbReference type="ARBA" id="ARBA00001946"/>
    </source>
</evidence>
<dbReference type="Pfam" id="PF23598">
    <property type="entry name" value="LRR_14"/>
    <property type="match status" value="1"/>
</dbReference>
<evidence type="ECO:0000256" key="15">
    <source>
        <dbReference type="ARBA" id="ARBA00022884"/>
    </source>
</evidence>
<comment type="cofactor">
    <cofactor evidence="2">
        <name>Mg(2+)</name>
        <dbReference type="ChEBI" id="CHEBI:18420"/>
    </cofactor>
</comment>
<dbReference type="PANTHER" id="PTHR12121:SF100">
    <property type="entry name" value="POLY(A)-SPECIFIC RIBONUCLEASE"/>
    <property type="match status" value="1"/>
</dbReference>
<dbReference type="InterPro" id="IPR050410">
    <property type="entry name" value="CCR4/nocturin_mRNA_transcr"/>
</dbReference>
<evidence type="ECO:0000256" key="6">
    <source>
        <dbReference type="ARBA" id="ARBA00012161"/>
    </source>
</evidence>
<keyword evidence="10" id="KW-0479">Metal-binding</keyword>
<evidence type="ECO:0000256" key="8">
    <source>
        <dbReference type="ARBA" id="ARBA00022614"/>
    </source>
</evidence>
<keyword evidence="15" id="KW-0694">RNA-binding</keyword>
<dbReference type="Gene3D" id="3.80.10.10">
    <property type="entry name" value="Ribonuclease Inhibitor"/>
    <property type="match status" value="1"/>
</dbReference>
<dbReference type="SMART" id="SM00369">
    <property type="entry name" value="LRR_TYP"/>
    <property type="match status" value="3"/>
</dbReference>
<feature type="region of interest" description="Disordered" evidence="23">
    <location>
        <begin position="155"/>
        <end position="180"/>
    </location>
</feature>
<feature type="compositionally biased region" description="Basic and acidic residues" evidence="23">
    <location>
        <begin position="421"/>
        <end position="439"/>
    </location>
</feature>
<name>A0A1E3PFL5_9ASCO</name>
<protein>
    <recommendedName>
        <fullName evidence="19">CCR4-Not complex 3'-5'-exoribonuclease subunit Ccr4</fullName>
        <ecNumber evidence="6">3.1.13.4</ecNumber>
    </recommendedName>
    <alternativeName>
        <fullName evidence="20">Carbon catabolite repressor protein 4</fullName>
    </alternativeName>
    <alternativeName>
        <fullName evidence="21">Cytoplasmic deadenylase</fullName>
    </alternativeName>
    <alternativeName>
        <fullName evidence="22">Glucose-repressible alcohol dehydrogenase transcriptional effector</fullName>
    </alternativeName>
</protein>
<dbReference type="GO" id="GO:0004535">
    <property type="term" value="F:poly(A)-specific ribonuclease activity"/>
    <property type="evidence" value="ECO:0007669"/>
    <property type="project" value="UniProtKB-EC"/>
</dbReference>
<dbReference type="InterPro" id="IPR055414">
    <property type="entry name" value="LRR_R13L4/SHOC2-like"/>
</dbReference>
<sequence>MNIPASYQQQQLQQQQQLLHQLQQQQRLTPQTQDAQLHHLLNVNSSTVYMNNNITQQSNQAHGQHQPLTQQQLQQLQLQHQLQQQQQQHQLQQQQQQPPQITTSNTTGSPSLQPQQVFSTPLDPSLANLKYWKQQVQLAQVSRQSGLGHHYARAAAASSKSPAATINGTPNGTSTNGNNVHNASSPATVADFAMQLVDKELEEQILRTTVKNNSSRFDKSKKQDPLNQEKELIHNENVKKQFWVGLDLSGQGLLGLSKPLFNYDFLHKLYLNHNKLTIIPAAIKQLRHLRILDLSNNYISSLPSEMGMLSHLRYLFLFDNNIESLPTSFGLLYQLEIIGLEGNPLNDHIKTLLATEGTKSVIMELREKSPPPPIQPSREMIILEEECNKHKKNVIDISGAIIDGKDSLVSTISEPNADNTTKPELDGSDNNGDRSREEKSEETDPNAFTVMSYNTLCDRYATPQMYGYVPSWALTWDSRKETLMNEVLTYNADILCFQEVDGSSFEEFWVPKLKEVGYSGLHYPKTRSKTMGTDSKFVDGCAIFYRNSIFTLLKRETMEFNALASNNKDFKKSADTYNRVLNKENIAVTAFLEHKQTGQRCLVANTHLHWDPAYNDVKLIQVALLLHEIKQLAHKYIKILPTNNSSSSSNSTNYNDIKKLPIIICGDFNSTPDSGVYQLFSQGKANNHSDMEGRYYGKFGEEEIEHPFSLKSAYANIGELPFTNFTPGFTGVIDYIWYSSNTFNVQSLLGDINEQYLTNYVGFPNIHFPSDHISLFAKFAFKECKDGLGSKNSKFHAVPDFSSSSQNGNGNNYNGYSGNNYSHHHNNNINNHHTNNNNHYKSNYR</sequence>
<feature type="compositionally biased region" description="Low complexity" evidence="23">
    <location>
        <begin position="802"/>
        <end position="845"/>
    </location>
</feature>
<dbReference type="GO" id="GO:0005634">
    <property type="term" value="C:nucleus"/>
    <property type="evidence" value="ECO:0007669"/>
    <property type="project" value="UniProtKB-SubCell"/>
</dbReference>
<dbReference type="GO" id="GO:0003723">
    <property type="term" value="F:RNA binding"/>
    <property type="evidence" value="ECO:0007669"/>
    <property type="project" value="UniProtKB-KW"/>
</dbReference>
<keyword evidence="12" id="KW-0378">Hydrolase</keyword>
<evidence type="ECO:0000259" key="25">
    <source>
        <dbReference type="Pfam" id="PF23598"/>
    </source>
</evidence>
<organism evidence="26 27">
    <name type="scientific">Nadsonia fulvescens var. elongata DSM 6958</name>
    <dbReference type="NCBI Taxonomy" id="857566"/>
    <lineage>
        <taxon>Eukaryota</taxon>
        <taxon>Fungi</taxon>
        <taxon>Dikarya</taxon>
        <taxon>Ascomycota</taxon>
        <taxon>Saccharomycotina</taxon>
        <taxon>Dipodascomycetes</taxon>
        <taxon>Dipodascales</taxon>
        <taxon>Dipodascales incertae sedis</taxon>
        <taxon>Nadsonia</taxon>
    </lineage>
</organism>
<evidence type="ECO:0000313" key="27">
    <source>
        <dbReference type="Proteomes" id="UP000095009"/>
    </source>
</evidence>
<gene>
    <name evidence="26" type="ORF">NADFUDRAFT_83730</name>
</gene>
<evidence type="ECO:0000256" key="12">
    <source>
        <dbReference type="ARBA" id="ARBA00022801"/>
    </source>
</evidence>
<dbReference type="FunFam" id="3.60.10.10:FF:000037">
    <property type="entry name" value="Glucose-repressible alcohol dehydrogenase transcriptional effector"/>
    <property type="match status" value="1"/>
</dbReference>
<keyword evidence="14" id="KW-0460">Magnesium</keyword>
<feature type="region of interest" description="Disordered" evidence="23">
    <location>
        <begin position="800"/>
        <end position="845"/>
    </location>
</feature>
<evidence type="ECO:0000256" key="3">
    <source>
        <dbReference type="ARBA" id="ARBA00004123"/>
    </source>
</evidence>
<dbReference type="EC" id="3.1.13.4" evidence="6"/>
<comment type="catalytic activity">
    <reaction evidence="1">
        <text>Exonucleolytic cleavage of poly(A) to 5'-AMP.</text>
        <dbReference type="EC" id="3.1.13.4"/>
    </reaction>
</comment>
<evidence type="ECO:0000256" key="22">
    <source>
        <dbReference type="ARBA" id="ARBA00033317"/>
    </source>
</evidence>
<dbReference type="InterPro" id="IPR001611">
    <property type="entry name" value="Leu-rich_rpt"/>
</dbReference>
<dbReference type="PROSITE" id="PS51450">
    <property type="entry name" value="LRR"/>
    <property type="match status" value="2"/>
</dbReference>
<keyword evidence="7" id="KW-0963">Cytoplasm</keyword>
<evidence type="ECO:0000256" key="7">
    <source>
        <dbReference type="ARBA" id="ARBA00022490"/>
    </source>
</evidence>
<keyword evidence="11" id="KW-0677">Repeat</keyword>
<evidence type="ECO:0000256" key="18">
    <source>
        <dbReference type="ARBA" id="ARBA00023242"/>
    </source>
</evidence>
<keyword evidence="16" id="KW-0805">Transcription regulation</keyword>
<feature type="compositionally biased region" description="Polar residues" evidence="23">
    <location>
        <begin position="101"/>
        <end position="119"/>
    </location>
</feature>
<feature type="compositionally biased region" description="Polar residues" evidence="23">
    <location>
        <begin position="411"/>
        <end position="420"/>
    </location>
</feature>
<feature type="region of interest" description="Disordered" evidence="23">
    <location>
        <begin position="89"/>
        <end position="120"/>
    </location>
</feature>
<evidence type="ECO:0000256" key="14">
    <source>
        <dbReference type="ARBA" id="ARBA00022842"/>
    </source>
</evidence>
<keyword evidence="17" id="KW-0804">Transcription</keyword>
<dbReference type="InterPro" id="IPR036691">
    <property type="entry name" value="Endo/exonu/phosph_ase_sf"/>
</dbReference>
<feature type="compositionally biased region" description="Low complexity" evidence="23">
    <location>
        <begin position="155"/>
        <end position="179"/>
    </location>
</feature>
<evidence type="ECO:0000256" key="13">
    <source>
        <dbReference type="ARBA" id="ARBA00022839"/>
    </source>
</evidence>
<dbReference type="Proteomes" id="UP000095009">
    <property type="component" value="Unassembled WGS sequence"/>
</dbReference>
<proteinExistence type="inferred from homology"/>
<evidence type="ECO:0000256" key="21">
    <source>
        <dbReference type="ARBA" id="ARBA00031469"/>
    </source>
</evidence>
<evidence type="ECO:0000259" key="24">
    <source>
        <dbReference type="Pfam" id="PF03372"/>
    </source>
</evidence>
<evidence type="ECO:0000313" key="26">
    <source>
        <dbReference type="EMBL" id="ODQ64158.1"/>
    </source>
</evidence>
<comment type="subcellular location">
    <subcellularLocation>
        <location evidence="4">Cytoplasm</location>
    </subcellularLocation>
    <subcellularLocation>
        <location evidence="3">Nucleus</location>
    </subcellularLocation>
</comment>
<reference evidence="26 27" key="1">
    <citation type="journal article" date="2016" name="Proc. Natl. Acad. Sci. U.S.A.">
        <title>Comparative genomics of biotechnologically important yeasts.</title>
        <authorList>
            <person name="Riley R."/>
            <person name="Haridas S."/>
            <person name="Wolfe K.H."/>
            <person name="Lopes M.R."/>
            <person name="Hittinger C.T."/>
            <person name="Goeker M."/>
            <person name="Salamov A.A."/>
            <person name="Wisecaver J.H."/>
            <person name="Long T.M."/>
            <person name="Calvey C.H."/>
            <person name="Aerts A.L."/>
            <person name="Barry K.W."/>
            <person name="Choi C."/>
            <person name="Clum A."/>
            <person name="Coughlan A.Y."/>
            <person name="Deshpande S."/>
            <person name="Douglass A.P."/>
            <person name="Hanson S.J."/>
            <person name="Klenk H.-P."/>
            <person name="LaButti K.M."/>
            <person name="Lapidus A."/>
            <person name="Lindquist E.A."/>
            <person name="Lipzen A.M."/>
            <person name="Meier-Kolthoff J.P."/>
            <person name="Ohm R.A."/>
            <person name="Otillar R.P."/>
            <person name="Pangilinan J.L."/>
            <person name="Peng Y."/>
            <person name="Rokas A."/>
            <person name="Rosa C.A."/>
            <person name="Scheuner C."/>
            <person name="Sibirny A.A."/>
            <person name="Slot J.C."/>
            <person name="Stielow J.B."/>
            <person name="Sun H."/>
            <person name="Kurtzman C.P."/>
            <person name="Blackwell M."/>
            <person name="Grigoriev I.V."/>
            <person name="Jeffries T.W."/>
        </authorList>
    </citation>
    <scope>NUCLEOTIDE SEQUENCE [LARGE SCALE GENOMIC DNA]</scope>
    <source>
        <strain evidence="26 27">DSM 6958</strain>
    </source>
</reference>
<evidence type="ECO:0000256" key="9">
    <source>
        <dbReference type="ARBA" id="ARBA00022722"/>
    </source>
</evidence>
<evidence type="ECO:0000256" key="16">
    <source>
        <dbReference type="ARBA" id="ARBA00023015"/>
    </source>
</evidence>
<feature type="compositionally biased region" description="Low complexity" evidence="23">
    <location>
        <begin position="89"/>
        <end position="100"/>
    </location>
</feature>
<keyword evidence="9" id="KW-0540">Nuclease</keyword>
<dbReference type="InterPro" id="IPR032675">
    <property type="entry name" value="LRR_dom_sf"/>
</dbReference>
<comment type="similarity">
    <text evidence="5">Belongs to the CCR4/nocturin family.</text>
</comment>
<evidence type="ECO:0000256" key="5">
    <source>
        <dbReference type="ARBA" id="ARBA00010774"/>
    </source>
</evidence>
<evidence type="ECO:0000256" key="20">
    <source>
        <dbReference type="ARBA" id="ARBA00030493"/>
    </source>
</evidence>
<feature type="domain" description="Endonuclease/exonuclease/phosphatase" evidence="24">
    <location>
        <begin position="451"/>
        <end position="772"/>
    </location>
</feature>
<accession>A0A1E3PFL5</accession>
<dbReference type="SUPFAM" id="SSF56219">
    <property type="entry name" value="DNase I-like"/>
    <property type="match status" value="1"/>
</dbReference>
<dbReference type="AlphaFoldDB" id="A0A1E3PFL5"/>
<evidence type="ECO:0000256" key="23">
    <source>
        <dbReference type="SAM" id="MobiDB-lite"/>
    </source>
</evidence>
<evidence type="ECO:0000256" key="17">
    <source>
        <dbReference type="ARBA" id="ARBA00023163"/>
    </source>
</evidence>
<evidence type="ECO:0000256" key="10">
    <source>
        <dbReference type="ARBA" id="ARBA00022723"/>
    </source>
</evidence>
<evidence type="ECO:0000256" key="4">
    <source>
        <dbReference type="ARBA" id="ARBA00004496"/>
    </source>
</evidence>
<dbReference type="Gene3D" id="3.60.10.10">
    <property type="entry name" value="Endonuclease/exonuclease/phosphatase"/>
    <property type="match status" value="1"/>
</dbReference>
<feature type="domain" description="Disease resistance R13L4/SHOC-2-like LRR" evidence="25">
    <location>
        <begin position="259"/>
        <end position="352"/>
    </location>
</feature>
<keyword evidence="18" id="KW-0539">Nucleus</keyword>
<evidence type="ECO:0000256" key="19">
    <source>
        <dbReference type="ARBA" id="ARBA00023475"/>
    </source>
</evidence>
<dbReference type="STRING" id="857566.A0A1E3PFL5"/>
<dbReference type="Pfam" id="PF03372">
    <property type="entry name" value="Exo_endo_phos"/>
    <property type="match status" value="1"/>
</dbReference>
<keyword evidence="13" id="KW-0269">Exonuclease</keyword>